<feature type="region of interest" description="Disordered" evidence="1">
    <location>
        <begin position="50"/>
        <end position="124"/>
    </location>
</feature>
<comment type="caution">
    <text evidence="2">The sequence shown here is derived from an EMBL/GenBank/DDBJ whole genome shotgun (WGS) entry which is preliminary data.</text>
</comment>
<evidence type="ECO:0000256" key="1">
    <source>
        <dbReference type="SAM" id="MobiDB-lite"/>
    </source>
</evidence>
<gene>
    <name evidence="2" type="ORF">ILUMI_27349</name>
</gene>
<name>A0A8K0FVN7_IGNLU</name>
<organism evidence="2 3">
    <name type="scientific">Ignelater luminosus</name>
    <name type="common">Cucubano</name>
    <name type="synonym">Pyrophorus luminosus</name>
    <dbReference type="NCBI Taxonomy" id="2038154"/>
    <lineage>
        <taxon>Eukaryota</taxon>
        <taxon>Metazoa</taxon>
        <taxon>Ecdysozoa</taxon>
        <taxon>Arthropoda</taxon>
        <taxon>Hexapoda</taxon>
        <taxon>Insecta</taxon>
        <taxon>Pterygota</taxon>
        <taxon>Neoptera</taxon>
        <taxon>Endopterygota</taxon>
        <taxon>Coleoptera</taxon>
        <taxon>Polyphaga</taxon>
        <taxon>Elateriformia</taxon>
        <taxon>Elateroidea</taxon>
        <taxon>Elateridae</taxon>
        <taxon>Agrypninae</taxon>
        <taxon>Pyrophorini</taxon>
        <taxon>Ignelater</taxon>
    </lineage>
</organism>
<feature type="compositionally biased region" description="Basic and acidic residues" evidence="1">
    <location>
        <begin position="1"/>
        <end position="17"/>
    </location>
</feature>
<feature type="region of interest" description="Disordered" evidence="1">
    <location>
        <begin position="1"/>
        <end position="20"/>
    </location>
</feature>
<dbReference type="Proteomes" id="UP000801492">
    <property type="component" value="Unassembled WGS sequence"/>
</dbReference>
<evidence type="ECO:0000313" key="3">
    <source>
        <dbReference type="Proteomes" id="UP000801492"/>
    </source>
</evidence>
<dbReference type="EMBL" id="VTPC01091278">
    <property type="protein sequence ID" value="KAF2878820.1"/>
    <property type="molecule type" value="Genomic_DNA"/>
</dbReference>
<feature type="compositionally biased region" description="Low complexity" evidence="1">
    <location>
        <begin position="96"/>
        <end position="109"/>
    </location>
</feature>
<evidence type="ECO:0000313" key="2">
    <source>
        <dbReference type="EMBL" id="KAF2878820.1"/>
    </source>
</evidence>
<proteinExistence type="predicted"/>
<protein>
    <submittedName>
        <fullName evidence="2">Uncharacterized protein</fullName>
    </submittedName>
</protein>
<dbReference type="AlphaFoldDB" id="A0A8K0FVN7"/>
<keyword evidence="3" id="KW-1185">Reference proteome</keyword>
<reference evidence="2" key="1">
    <citation type="submission" date="2019-08" db="EMBL/GenBank/DDBJ databases">
        <title>The genome of the North American firefly Photinus pyralis.</title>
        <authorList>
            <consortium name="Photinus pyralis genome working group"/>
            <person name="Fallon T.R."/>
            <person name="Sander Lower S.E."/>
            <person name="Weng J.-K."/>
        </authorList>
    </citation>
    <scope>NUCLEOTIDE SEQUENCE</scope>
    <source>
        <strain evidence="2">TRF0915ILg1</strain>
        <tissue evidence="2">Whole body</tissue>
    </source>
</reference>
<sequence>MRDATEAVRPKKNKMEPSRSLALKAAIRKFLIKNLMKKTRQIYADMKSITEAGETKRRDLQKAPLGQLEVDGVNPYHTSDDSDADPDYSQSNSDTENGVNLQNNNNEVEPILQKKKRMRNPERWVRTHRKVSRNSGKQYINSAGNVIPEKRQGPRVLRNEEQELPLLTTCDIFYAQQL</sequence>
<accession>A0A8K0FVN7</accession>